<gene>
    <name evidence="1" type="ORF">PGLA1383_LOCUS17427</name>
</gene>
<name>A0A813EAF9_POLGL</name>
<comment type="caution">
    <text evidence="1">The sequence shown here is derived from an EMBL/GenBank/DDBJ whole genome shotgun (WGS) entry which is preliminary data.</text>
</comment>
<dbReference type="AlphaFoldDB" id="A0A813EAF9"/>
<organism evidence="1 2">
    <name type="scientific">Polarella glacialis</name>
    <name type="common">Dinoflagellate</name>
    <dbReference type="NCBI Taxonomy" id="89957"/>
    <lineage>
        <taxon>Eukaryota</taxon>
        <taxon>Sar</taxon>
        <taxon>Alveolata</taxon>
        <taxon>Dinophyceae</taxon>
        <taxon>Suessiales</taxon>
        <taxon>Suessiaceae</taxon>
        <taxon>Polarella</taxon>
    </lineage>
</organism>
<evidence type="ECO:0000313" key="1">
    <source>
        <dbReference type="EMBL" id="CAE8599052.1"/>
    </source>
</evidence>
<proteinExistence type="predicted"/>
<keyword evidence="2" id="KW-1185">Reference proteome</keyword>
<dbReference type="EMBL" id="CAJNNV010010809">
    <property type="protein sequence ID" value="CAE8599052.1"/>
    <property type="molecule type" value="Genomic_DNA"/>
</dbReference>
<dbReference type="Proteomes" id="UP000654075">
    <property type="component" value="Unassembled WGS sequence"/>
</dbReference>
<feature type="non-terminal residue" evidence="1">
    <location>
        <position position="259"/>
    </location>
</feature>
<protein>
    <submittedName>
        <fullName evidence="1">Uncharacterized protein</fullName>
    </submittedName>
</protein>
<evidence type="ECO:0000313" key="2">
    <source>
        <dbReference type="Proteomes" id="UP000654075"/>
    </source>
</evidence>
<accession>A0A813EAF9</accession>
<dbReference type="OrthoDB" id="444337at2759"/>
<sequence length="259" mass="26940">ECNPASYEAGALHPGQPQLRPAFCTRSILALIADLSQISNLLTGASEACGKEIIRGSNCGVGVTQSVFASAAIGRFSAQLNLTCLEEVVKLDGDFLCSETLEGLAWNLDTLGSGLSSSIFFCKSNHPYKRPKEDYGACVGEVTSASAYIASAGLYMTSATEFDCPSALTPDKLADPSKYELAQGFCARDSTAFIRTLALAAAKTSSSAEHCGGINAPCGAEISLTAAALSGAAEAASIMRQFCNPPPGCCKLDTTNFKY</sequence>
<reference evidence="1" key="1">
    <citation type="submission" date="2021-02" db="EMBL/GenBank/DDBJ databases">
        <authorList>
            <person name="Dougan E. K."/>
            <person name="Rhodes N."/>
            <person name="Thang M."/>
            <person name="Chan C."/>
        </authorList>
    </citation>
    <scope>NUCLEOTIDE SEQUENCE</scope>
</reference>
<feature type="non-terminal residue" evidence="1">
    <location>
        <position position="1"/>
    </location>
</feature>